<protein>
    <submittedName>
        <fullName evidence="2">Uncharacterized protein</fullName>
    </submittedName>
</protein>
<feature type="region of interest" description="Disordered" evidence="1">
    <location>
        <begin position="50"/>
        <end position="71"/>
    </location>
</feature>
<proteinExistence type="predicted"/>
<dbReference type="EMBL" id="BGZK01000852">
    <property type="protein sequence ID" value="GBP62876.1"/>
    <property type="molecule type" value="Genomic_DNA"/>
</dbReference>
<accession>A0A4C1XG63</accession>
<name>A0A4C1XG63_EUMVA</name>
<comment type="caution">
    <text evidence="2">The sequence shown here is derived from an EMBL/GenBank/DDBJ whole genome shotgun (WGS) entry which is preliminary data.</text>
</comment>
<organism evidence="2 3">
    <name type="scientific">Eumeta variegata</name>
    <name type="common">Bagworm moth</name>
    <name type="synonym">Eumeta japonica</name>
    <dbReference type="NCBI Taxonomy" id="151549"/>
    <lineage>
        <taxon>Eukaryota</taxon>
        <taxon>Metazoa</taxon>
        <taxon>Ecdysozoa</taxon>
        <taxon>Arthropoda</taxon>
        <taxon>Hexapoda</taxon>
        <taxon>Insecta</taxon>
        <taxon>Pterygota</taxon>
        <taxon>Neoptera</taxon>
        <taxon>Endopterygota</taxon>
        <taxon>Lepidoptera</taxon>
        <taxon>Glossata</taxon>
        <taxon>Ditrysia</taxon>
        <taxon>Tineoidea</taxon>
        <taxon>Psychidae</taxon>
        <taxon>Oiketicinae</taxon>
        <taxon>Eumeta</taxon>
    </lineage>
</organism>
<dbReference type="Proteomes" id="UP000299102">
    <property type="component" value="Unassembled WGS sequence"/>
</dbReference>
<evidence type="ECO:0000313" key="2">
    <source>
        <dbReference type="EMBL" id="GBP62876.1"/>
    </source>
</evidence>
<gene>
    <name evidence="2" type="ORF">EVAR_24981_1</name>
</gene>
<keyword evidence="3" id="KW-1185">Reference proteome</keyword>
<sequence>MQCCGRTSGISLLIQYDWPVKVRERRDTVAPISTRRSTTAASHEFVYGPAQVNRNGGRASPGVNGRRGGRVRAPLTFGATAHSPACENRI</sequence>
<evidence type="ECO:0000256" key="1">
    <source>
        <dbReference type="SAM" id="MobiDB-lite"/>
    </source>
</evidence>
<evidence type="ECO:0000313" key="3">
    <source>
        <dbReference type="Proteomes" id="UP000299102"/>
    </source>
</evidence>
<reference evidence="2 3" key="1">
    <citation type="journal article" date="2019" name="Commun. Biol.">
        <title>The bagworm genome reveals a unique fibroin gene that provides high tensile strength.</title>
        <authorList>
            <person name="Kono N."/>
            <person name="Nakamura H."/>
            <person name="Ohtoshi R."/>
            <person name="Tomita M."/>
            <person name="Numata K."/>
            <person name="Arakawa K."/>
        </authorList>
    </citation>
    <scope>NUCLEOTIDE SEQUENCE [LARGE SCALE GENOMIC DNA]</scope>
</reference>
<dbReference type="AlphaFoldDB" id="A0A4C1XG63"/>